<evidence type="ECO:0000313" key="2">
    <source>
        <dbReference type="Proteomes" id="UP000642748"/>
    </source>
</evidence>
<keyword evidence="2" id="KW-1185">Reference proteome</keyword>
<protein>
    <submittedName>
        <fullName evidence="1">Uncharacterized protein</fullName>
    </submittedName>
</protein>
<reference evidence="1" key="1">
    <citation type="submission" date="2021-01" db="EMBL/GenBank/DDBJ databases">
        <title>Whole genome shotgun sequence of Rugosimonospora africana NBRC 104875.</title>
        <authorList>
            <person name="Komaki H."/>
            <person name="Tamura T."/>
        </authorList>
    </citation>
    <scope>NUCLEOTIDE SEQUENCE</scope>
    <source>
        <strain evidence="1">NBRC 104875</strain>
    </source>
</reference>
<accession>A0A8J3QMS0</accession>
<proteinExistence type="predicted"/>
<dbReference type="EMBL" id="BONZ01000017">
    <property type="protein sequence ID" value="GIH13814.1"/>
    <property type="molecule type" value="Genomic_DNA"/>
</dbReference>
<dbReference type="Proteomes" id="UP000642748">
    <property type="component" value="Unassembled WGS sequence"/>
</dbReference>
<comment type="caution">
    <text evidence="1">The sequence shown here is derived from an EMBL/GenBank/DDBJ whole genome shotgun (WGS) entry which is preliminary data.</text>
</comment>
<sequence length="196" mass="21059">MAARLTALPLRWLGIGAGALALAASSLFHGLDSSASAGIPQVKPNTVSRDGPWNVNVLTCRVVTDLSPYKPQKDGDRWFVVIAYVNVTADESQTSIGAIIRIPQVQGLTATGGSRGKPPDHILLVRDGSEVQYLNPGMTERVGFAWEQSPSAPMPSETLVQVYGETLRESALSGNEEWLDLSVHAEVHASIEDRRS</sequence>
<dbReference type="AlphaFoldDB" id="A0A8J3QMS0"/>
<organism evidence="1 2">
    <name type="scientific">Rugosimonospora africana</name>
    <dbReference type="NCBI Taxonomy" id="556532"/>
    <lineage>
        <taxon>Bacteria</taxon>
        <taxon>Bacillati</taxon>
        <taxon>Actinomycetota</taxon>
        <taxon>Actinomycetes</taxon>
        <taxon>Micromonosporales</taxon>
        <taxon>Micromonosporaceae</taxon>
        <taxon>Rugosimonospora</taxon>
    </lineage>
</organism>
<gene>
    <name evidence="1" type="ORF">Raf01_19860</name>
</gene>
<evidence type="ECO:0000313" key="1">
    <source>
        <dbReference type="EMBL" id="GIH13814.1"/>
    </source>
</evidence>
<name>A0A8J3QMS0_9ACTN</name>